<evidence type="ECO:0000256" key="3">
    <source>
        <dbReference type="ARBA" id="ARBA00022475"/>
    </source>
</evidence>
<feature type="transmembrane region" description="Helical" evidence="7">
    <location>
        <begin position="308"/>
        <end position="328"/>
    </location>
</feature>
<name>A0A7X0VUS8_9BACL</name>
<feature type="transmembrane region" description="Helical" evidence="7">
    <location>
        <begin position="56"/>
        <end position="73"/>
    </location>
</feature>
<reference evidence="9 10" key="1">
    <citation type="submission" date="2020-08" db="EMBL/GenBank/DDBJ databases">
        <title>Cohnella phylogeny.</title>
        <authorList>
            <person name="Dunlap C."/>
        </authorList>
    </citation>
    <scope>NUCLEOTIDE SEQUENCE [LARGE SCALE GENOMIC DNA]</scope>
    <source>
        <strain evidence="9 10">CBP 2801</strain>
    </source>
</reference>
<feature type="domain" description="Major facilitator superfamily (MFS) profile" evidence="8">
    <location>
        <begin position="19"/>
        <end position="502"/>
    </location>
</feature>
<organism evidence="9 10">
    <name type="scientific">Cohnella zeiphila</name>
    <dbReference type="NCBI Taxonomy" id="2761120"/>
    <lineage>
        <taxon>Bacteria</taxon>
        <taxon>Bacillati</taxon>
        <taxon>Bacillota</taxon>
        <taxon>Bacilli</taxon>
        <taxon>Bacillales</taxon>
        <taxon>Paenibacillaceae</taxon>
        <taxon>Cohnella</taxon>
    </lineage>
</organism>
<evidence type="ECO:0000313" key="9">
    <source>
        <dbReference type="EMBL" id="MBB6731289.1"/>
    </source>
</evidence>
<dbReference type="EMBL" id="JACJVO010000010">
    <property type="protein sequence ID" value="MBB6731289.1"/>
    <property type="molecule type" value="Genomic_DNA"/>
</dbReference>
<keyword evidence="10" id="KW-1185">Reference proteome</keyword>
<evidence type="ECO:0000259" key="8">
    <source>
        <dbReference type="PROSITE" id="PS50850"/>
    </source>
</evidence>
<feature type="transmembrane region" description="Helical" evidence="7">
    <location>
        <begin position="477"/>
        <end position="498"/>
    </location>
</feature>
<feature type="transmembrane region" description="Helical" evidence="7">
    <location>
        <begin position="335"/>
        <end position="356"/>
    </location>
</feature>
<evidence type="ECO:0000256" key="5">
    <source>
        <dbReference type="ARBA" id="ARBA00022989"/>
    </source>
</evidence>
<comment type="subcellular location">
    <subcellularLocation>
        <location evidence="1">Cell membrane</location>
        <topology evidence="1">Multi-pass membrane protein</topology>
    </subcellularLocation>
</comment>
<feature type="transmembrane region" description="Helical" evidence="7">
    <location>
        <begin position="205"/>
        <end position="224"/>
    </location>
</feature>
<gene>
    <name evidence="9" type="ORF">H7C18_10255</name>
</gene>
<protein>
    <submittedName>
        <fullName evidence="9">MFS transporter</fullName>
    </submittedName>
</protein>
<feature type="transmembrane region" description="Helical" evidence="7">
    <location>
        <begin position="20"/>
        <end position="44"/>
    </location>
</feature>
<dbReference type="GO" id="GO:0022857">
    <property type="term" value="F:transmembrane transporter activity"/>
    <property type="evidence" value="ECO:0007669"/>
    <property type="project" value="InterPro"/>
</dbReference>
<dbReference type="AlphaFoldDB" id="A0A7X0VUS8"/>
<proteinExistence type="predicted"/>
<dbReference type="Proteomes" id="UP000564644">
    <property type="component" value="Unassembled WGS sequence"/>
</dbReference>
<dbReference type="CDD" id="cd17321">
    <property type="entry name" value="MFS_MMR_MDR_like"/>
    <property type="match status" value="1"/>
</dbReference>
<dbReference type="Pfam" id="PF07690">
    <property type="entry name" value="MFS_1"/>
    <property type="match status" value="1"/>
</dbReference>
<evidence type="ECO:0000256" key="1">
    <source>
        <dbReference type="ARBA" id="ARBA00004651"/>
    </source>
</evidence>
<feature type="transmembrane region" description="Helical" evidence="7">
    <location>
        <begin position="108"/>
        <end position="131"/>
    </location>
</feature>
<dbReference type="PANTHER" id="PTHR42718">
    <property type="entry name" value="MAJOR FACILITATOR SUPERFAMILY MULTIDRUG TRANSPORTER MFSC"/>
    <property type="match status" value="1"/>
</dbReference>
<feature type="transmembrane region" description="Helical" evidence="7">
    <location>
        <begin position="230"/>
        <end position="251"/>
    </location>
</feature>
<keyword evidence="2" id="KW-0813">Transport</keyword>
<sequence>MMNVAKGTELQAGIREWTGLAVLALPALLVSIDLSVMILALPHIAANLGADSAQQLWIVDIYGFMLAGFLITMGTLGDRIGRRKLLLFGSAVFGIASIWASFSRSAEMLIGARALLGIAGATVSPSTLALISNMFRIHKQRSLAVGIWLTCSMGGMALGPVVGGILLDHFRWGSIFLMGVPVMLLLIVTGPLLLPEYRNPEAGRLDGTSVFLSLGTILPAIYGLKEIAKHGLQIVPLLFILTGAVLGAAFVSRQRGLTSPLLDLRLFASPGFGASLGGMFGITLTGATMLFVAQYLQFVQGMSPLASGLYMLPGVFGSMAGMFISPLVARRIRPARLIGMGLLISAIGCLLLTQAGTESHPAILVVGYALFNLGSAPLPSLSSDLVIGSAPPEKAGSAAAMLQTSGEFAFALGIAVLGSIGTVIYRGRVADAIPAGLPASAVQASRDSLAGAATVAEGLPERIGTALLTGAREAFDGGMHVVAAASGAIMLGTILLVATRLRHVRPIGETLPNQTERIPEAGSGAAEESI</sequence>
<evidence type="ECO:0000313" key="10">
    <source>
        <dbReference type="Proteomes" id="UP000564644"/>
    </source>
</evidence>
<dbReference type="SUPFAM" id="SSF103473">
    <property type="entry name" value="MFS general substrate transporter"/>
    <property type="match status" value="1"/>
</dbReference>
<dbReference type="InterPro" id="IPR036259">
    <property type="entry name" value="MFS_trans_sf"/>
</dbReference>
<keyword evidence="5 7" id="KW-1133">Transmembrane helix</keyword>
<feature type="transmembrane region" description="Helical" evidence="7">
    <location>
        <begin position="172"/>
        <end position="193"/>
    </location>
</feature>
<evidence type="ECO:0000256" key="2">
    <source>
        <dbReference type="ARBA" id="ARBA00022448"/>
    </source>
</evidence>
<feature type="transmembrane region" description="Helical" evidence="7">
    <location>
        <begin position="272"/>
        <end position="296"/>
    </location>
</feature>
<feature type="transmembrane region" description="Helical" evidence="7">
    <location>
        <begin position="408"/>
        <end position="425"/>
    </location>
</feature>
<keyword evidence="3" id="KW-1003">Cell membrane</keyword>
<feature type="transmembrane region" description="Helical" evidence="7">
    <location>
        <begin position="85"/>
        <end position="102"/>
    </location>
</feature>
<dbReference type="PROSITE" id="PS50850">
    <property type="entry name" value="MFS"/>
    <property type="match status" value="1"/>
</dbReference>
<evidence type="ECO:0000256" key="4">
    <source>
        <dbReference type="ARBA" id="ARBA00022692"/>
    </source>
</evidence>
<feature type="transmembrane region" description="Helical" evidence="7">
    <location>
        <begin position="143"/>
        <end position="166"/>
    </location>
</feature>
<dbReference type="GO" id="GO:0005886">
    <property type="term" value="C:plasma membrane"/>
    <property type="evidence" value="ECO:0007669"/>
    <property type="project" value="UniProtKB-SubCell"/>
</dbReference>
<dbReference type="PANTHER" id="PTHR42718:SF47">
    <property type="entry name" value="METHYL VIOLOGEN RESISTANCE PROTEIN SMVA"/>
    <property type="match status" value="1"/>
</dbReference>
<dbReference type="InterPro" id="IPR020846">
    <property type="entry name" value="MFS_dom"/>
</dbReference>
<evidence type="ECO:0000256" key="7">
    <source>
        <dbReference type="SAM" id="Phobius"/>
    </source>
</evidence>
<evidence type="ECO:0000256" key="6">
    <source>
        <dbReference type="ARBA" id="ARBA00023136"/>
    </source>
</evidence>
<dbReference type="InterPro" id="IPR011701">
    <property type="entry name" value="MFS"/>
</dbReference>
<accession>A0A7X0VUS8</accession>
<feature type="transmembrane region" description="Helical" evidence="7">
    <location>
        <begin position="362"/>
        <end position="387"/>
    </location>
</feature>
<dbReference type="Gene3D" id="1.20.1250.20">
    <property type="entry name" value="MFS general substrate transporter like domains"/>
    <property type="match status" value="1"/>
</dbReference>
<comment type="caution">
    <text evidence="9">The sequence shown here is derived from an EMBL/GenBank/DDBJ whole genome shotgun (WGS) entry which is preliminary data.</text>
</comment>
<keyword evidence="6 7" id="KW-0472">Membrane</keyword>
<keyword evidence="4 7" id="KW-0812">Transmembrane</keyword>